<feature type="transmembrane region" description="Helical" evidence="2">
    <location>
        <begin position="234"/>
        <end position="259"/>
    </location>
</feature>
<gene>
    <name evidence="4" type="ORF">PHLGIDRAFT_375772</name>
</gene>
<feature type="compositionally biased region" description="Low complexity" evidence="1">
    <location>
        <begin position="306"/>
        <end position="316"/>
    </location>
</feature>
<evidence type="ECO:0000259" key="3">
    <source>
        <dbReference type="Pfam" id="PF24800"/>
    </source>
</evidence>
<reference evidence="4 5" key="1">
    <citation type="journal article" date="2014" name="PLoS Genet.">
        <title>Analysis of the Phlebiopsis gigantea genome, transcriptome and secretome provides insight into its pioneer colonization strategies of wood.</title>
        <authorList>
            <person name="Hori C."/>
            <person name="Ishida T."/>
            <person name="Igarashi K."/>
            <person name="Samejima M."/>
            <person name="Suzuki H."/>
            <person name="Master E."/>
            <person name="Ferreira P."/>
            <person name="Ruiz-Duenas F.J."/>
            <person name="Held B."/>
            <person name="Canessa P."/>
            <person name="Larrondo L.F."/>
            <person name="Schmoll M."/>
            <person name="Druzhinina I.S."/>
            <person name="Kubicek C.P."/>
            <person name="Gaskell J.A."/>
            <person name="Kersten P."/>
            <person name="St John F."/>
            <person name="Glasner J."/>
            <person name="Sabat G."/>
            <person name="Splinter BonDurant S."/>
            <person name="Syed K."/>
            <person name="Yadav J."/>
            <person name="Mgbeahuruike A.C."/>
            <person name="Kovalchuk A."/>
            <person name="Asiegbu F.O."/>
            <person name="Lackner G."/>
            <person name="Hoffmeister D."/>
            <person name="Rencoret J."/>
            <person name="Gutierrez A."/>
            <person name="Sun H."/>
            <person name="Lindquist E."/>
            <person name="Barry K."/>
            <person name="Riley R."/>
            <person name="Grigoriev I.V."/>
            <person name="Henrissat B."/>
            <person name="Kues U."/>
            <person name="Berka R.M."/>
            <person name="Martinez A.T."/>
            <person name="Covert S.F."/>
            <person name="Blanchette R.A."/>
            <person name="Cullen D."/>
        </authorList>
    </citation>
    <scope>NUCLEOTIDE SEQUENCE [LARGE SCALE GENOMIC DNA]</scope>
    <source>
        <strain evidence="4 5">11061_1 CR5-6</strain>
    </source>
</reference>
<protein>
    <recommendedName>
        <fullName evidence="3">DUF7702 domain-containing protein</fullName>
    </recommendedName>
</protein>
<organism evidence="4 5">
    <name type="scientific">Phlebiopsis gigantea (strain 11061_1 CR5-6)</name>
    <name type="common">White-rot fungus</name>
    <name type="synonym">Peniophora gigantea</name>
    <dbReference type="NCBI Taxonomy" id="745531"/>
    <lineage>
        <taxon>Eukaryota</taxon>
        <taxon>Fungi</taxon>
        <taxon>Dikarya</taxon>
        <taxon>Basidiomycota</taxon>
        <taxon>Agaricomycotina</taxon>
        <taxon>Agaricomycetes</taxon>
        <taxon>Polyporales</taxon>
        <taxon>Phanerochaetaceae</taxon>
        <taxon>Phlebiopsis</taxon>
    </lineage>
</organism>
<feature type="transmembrane region" description="Helical" evidence="2">
    <location>
        <begin position="194"/>
        <end position="214"/>
    </location>
</feature>
<keyword evidence="5" id="KW-1185">Reference proteome</keyword>
<keyword evidence="2" id="KW-1133">Transmembrane helix</keyword>
<dbReference type="Proteomes" id="UP000053257">
    <property type="component" value="Unassembled WGS sequence"/>
</dbReference>
<feature type="transmembrane region" description="Helical" evidence="2">
    <location>
        <begin position="150"/>
        <end position="173"/>
    </location>
</feature>
<dbReference type="HOGENOM" id="CLU_064985_0_0_1"/>
<evidence type="ECO:0000313" key="4">
    <source>
        <dbReference type="EMBL" id="KIP08545.1"/>
    </source>
</evidence>
<accession>A0A0C3SC58</accession>
<dbReference type="Pfam" id="PF24800">
    <property type="entry name" value="DUF7702"/>
    <property type="match status" value="1"/>
</dbReference>
<keyword evidence="2" id="KW-0472">Membrane</keyword>
<name>A0A0C3SC58_PHLG1</name>
<keyword evidence="2" id="KW-0812">Transmembrane</keyword>
<dbReference type="EMBL" id="KN840478">
    <property type="protein sequence ID" value="KIP08545.1"/>
    <property type="molecule type" value="Genomic_DNA"/>
</dbReference>
<feature type="transmembrane region" description="Helical" evidence="2">
    <location>
        <begin position="68"/>
        <end position="90"/>
    </location>
</feature>
<dbReference type="OrthoDB" id="2560628at2759"/>
<feature type="transmembrane region" description="Helical" evidence="2">
    <location>
        <begin position="110"/>
        <end position="130"/>
    </location>
</feature>
<dbReference type="AlphaFoldDB" id="A0A0C3SC58"/>
<evidence type="ECO:0000313" key="5">
    <source>
        <dbReference type="Proteomes" id="UP000053257"/>
    </source>
</evidence>
<dbReference type="InterPro" id="IPR056119">
    <property type="entry name" value="DUF7702"/>
</dbReference>
<evidence type="ECO:0000256" key="1">
    <source>
        <dbReference type="SAM" id="MobiDB-lite"/>
    </source>
</evidence>
<sequence>MLDARGIVDIVEIIVYIPLVALCIKLLSKFGFKREGWIFLLLLALLRIAGGITGAIDEQQSKPSTTLEIVAVVLQTAGISPLLTASLGFLGTVKQNAFEYGHFINKGLKLLGLLSHVAIALTIAGGVEIGEGQSSDGSIDTGKIKSGSKLKHIGVILFVVQIVFTLAITLYMWSNSQRIMFHRRTLLKAITGSLPFLVIRVLYTVLSAFAPLGIPGVDGGSPSLAKFNSSHGDFAIYLVMSVIMELAVVIIYVTAGLIIPLKDDYSGGSDEGTWPLYANGALGRERSASSVSISYKPPSGSPPMAPSASNSLYPQG</sequence>
<evidence type="ECO:0000256" key="2">
    <source>
        <dbReference type="SAM" id="Phobius"/>
    </source>
</evidence>
<feature type="region of interest" description="Disordered" evidence="1">
    <location>
        <begin position="291"/>
        <end position="316"/>
    </location>
</feature>
<feature type="transmembrane region" description="Helical" evidence="2">
    <location>
        <begin position="6"/>
        <end position="24"/>
    </location>
</feature>
<feature type="domain" description="DUF7702" evidence="3">
    <location>
        <begin position="2"/>
        <end position="258"/>
    </location>
</feature>
<dbReference type="PANTHER" id="PTHR42109:SF2">
    <property type="entry name" value="INTEGRAL MEMBRANE PROTEIN"/>
    <property type="match status" value="1"/>
</dbReference>
<proteinExistence type="predicted"/>
<feature type="transmembrane region" description="Helical" evidence="2">
    <location>
        <begin position="36"/>
        <end position="56"/>
    </location>
</feature>
<dbReference type="STRING" id="745531.A0A0C3SC58"/>
<dbReference type="PANTHER" id="PTHR42109">
    <property type="entry name" value="UNPLACED GENOMIC SCAFFOLD UM_SCAF_CONTIG_1.265, WHOLE GENOME SHOTGUN SEQUENCE"/>
    <property type="match status" value="1"/>
</dbReference>